<evidence type="ECO:0000313" key="7">
    <source>
        <dbReference type="EMBL" id="MDP9904822.1"/>
    </source>
</evidence>
<evidence type="ECO:0000256" key="3">
    <source>
        <dbReference type="ARBA" id="ARBA00023125"/>
    </source>
</evidence>
<dbReference type="PANTHER" id="PTHR30146:SF148">
    <property type="entry name" value="HTH-TYPE TRANSCRIPTIONAL REPRESSOR PURR-RELATED"/>
    <property type="match status" value="1"/>
</dbReference>
<dbReference type="Pfam" id="PF00356">
    <property type="entry name" value="LacI"/>
    <property type="match status" value="1"/>
</dbReference>
<evidence type="ECO:0000313" key="8">
    <source>
        <dbReference type="EMBL" id="MDQ0180749.1"/>
    </source>
</evidence>
<keyword evidence="4" id="KW-0804">Transcription</keyword>
<dbReference type="PANTHER" id="PTHR30146">
    <property type="entry name" value="LACI-RELATED TRANSCRIPTIONAL REPRESSOR"/>
    <property type="match status" value="1"/>
</dbReference>
<dbReference type="SUPFAM" id="SSF53822">
    <property type="entry name" value="Periplasmic binding protein-like I"/>
    <property type="match status" value="1"/>
</dbReference>
<dbReference type="Gene3D" id="1.10.260.40">
    <property type="entry name" value="lambda repressor-like DNA-binding domains"/>
    <property type="match status" value="1"/>
</dbReference>
<accession>A0AAW8D956</accession>
<evidence type="ECO:0000256" key="5">
    <source>
        <dbReference type="SAM" id="MobiDB-lite"/>
    </source>
</evidence>
<dbReference type="InterPro" id="IPR000843">
    <property type="entry name" value="HTH_LacI"/>
</dbReference>
<dbReference type="AlphaFoldDB" id="A0AAW8D956"/>
<dbReference type="Proteomes" id="UP001242995">
    <property type="component" value="Unassembled WGS sequence"/>
</dbReference>
<dbReference type="InterPro" id="IPR010982">
    <property type="entry name" value="Lambda_DNA-bd_dom_sf"/>
</dbReference>
<dbReference type="CDD" id="cd01392">
    <property type="entry name" value="HTH_LacI"/>
    <property type="match status" value="1"/>
</dbReference>
<gene>
    <name evidence="7" type="ORF">J2S90_001777</name>
    <name evidence="8" type="ORF">J2S93_002176</name>
</gene>
<comment type="caution">
    <text evidence="7">The sequence shown here is derived from an EMBL/GenBank/DDBJ whole genome shotgun (WGS) entry which is preliminary data.</text>
</comment>
<feature type="region of interest" description="Disordered" evidence="5">
    <location>
        <begin position="1"/>
        <end position="25"/>
    </location>
</feature>
<keyword evidence="3" id="KW-0238">DNA-binding</keyword>
<keyword evidence="2" id="KW-0805">Transcription regulation</keyword>
<keyword evidence="1" id="KW-0678">Repressor</keyword>
<dbReference type="EMBL" id="JAUSRG010000003">
    <property type="protein sequence ID" value="MDP9904822.1"/>
    <property type="molecule type" value="Genomic_DNA"/>
</dbReference>
<dbReference type="SMART" id="SM00354">
    <property type="entry name" value="HTH_LACI"/>
    <property type="match status" value="1"/>
</dbReference>
<dbReference type="InterPro" id="IPR028082">
    <property type="entry name" value="Peripla_BP_I"/>
</dbReference>
<evidence type="ECO:0000313" key="10">
    <source>
        <dbReference type="Proteomes" id="UP001242995"/>
    </source>
</evidence>
<sequence>MTSEKSLKEPEVNPSHPSTPRASHPVTMREVAEGAGVSVATVSLVINNKKDARIGAATRKRVLDTIRELGYRPNALAKNLVSGSSRFIGLVADAIATTPFAGQIIHGAQDEAWKHGFVLLVANTEGDEPVEKDAISMMLEHKVRGILYSTWFHRPTKIPAALQETDFVLVNCFSPDSDALAVVPDEVHGGREATEILVRKGHRRIAFINATIPAPAKDGRLQGYREALESAGIAFDPHLVFDAYPDQEGGYGAVEELLKRDVTAVFCYNDRMAMGLYDGLKQRGLSIPEDMAVVGFDNQEVIAAHMRPPLSTVALPHYELGAAGVRLLLGVDEPAGSPVVKLECPPVERDSVGPNTLTAPRLP</sequence>
<feature type="compositionally biased region" description="Basic and acidic residues" evidence="5">
    <location>
        <begin position="1"/>
        <end position="11"/>
    </location>
</feature>
<reference evidence="7 9" key="1">
    <citation type="submission" date="2023-07" db="EMBL/GenBank/DDBJ databases">
        <title>Sorghum-associated microbial communities from plants grown in Nebraska, USA.</title>
        <authorList>
            <person name="Schachtman D."/>
        </authorList>
    </citation>
    <scope>NUCLEOTIDE SEQUENCE</scope>
    <source>
        <strain evidence="7">DS1006</strain>
        <strain evidence="8 9">DS1016</strain>
    </source>
</reference>
<evidence type="ECO:0000256" key="4">
    <source>
        <dbReference type="ARBA" id="ARBA00023163"/>
    </source>
</evidence>
<dbReference type="Gene3D" id="3.40.50.2300">
    <property type="match status" value="2"/>
</dbReference>
<evidence type="ECO:0000313" key="9">
    <source>
        <dbReference type="Proteomes" id="UP001230951"/>
    </source>
</evidence>
<organism evidence="7 10">
    <name type="scientific">Arthrobacter bambusae</name>
    <dbReference type="NCBI Taxonomy" id="1338426"/>
    <lineage>
        <taxon>Bacteria</taxon>
        <taxon>Bacillati</taxon>
        <taxon>Actinomycetota</taxon>
        <taxon>Actinomycetes</taxon>
        <taxon>Micrococcales</taxon>
        <taxon>Micrococcaceae</taxon>
        <taxon>Arthrobacter</taxon>
    </lineage>
</organism>
<dbReference type="CDD" id="cd06288">
    <property type="entry name" value="PBP1_sucrose_transcription_regulator"/>
    <property type="match status" value="1"/>
</dbReference>
<dbReference type="EMBL" id="JAUSTF010000004">
    <property type="protein sequence ID" value="MDQ0180749.1"/>
    <property type="molecule type" value="Genomic_DNA"/>
</dbReference>
<dbReference type="PROSITE" id="PS50932">
    <property type="entry name" value="HTH_LACI_2"/>
    <property type="match status" value="1"/>
</dbReference>
<evidence type="ECO:0000259" key="6">
    <source>
        <dbReference type="PROSITE" id="PS50932"/>
    </source>
</evidence>
<evidence type="ECO:0000256" key="2">
    <source>
        <dbReference type="ARBA" id="ARBA00023015"/>
    </source>
</evidence>
<dbReference type="SUPFAM" id="SSF47413">
    <property type="entry name" value="lambda repressor-like DNA-binding domains"/>
    <property type="match status" value="1"/>
</dbReference>
<protein>
    <submittedName>
        <fullName evidence="7">LacI family transcriptional regulator</fullName>
    </submittedName>
</protein>
<dbReference type="PROSITE" id="PS00356">
    <property type="entry name" value="HTH_LACI_1"/>
    <property type="match status" value="1"/>
</dbReference>
<keyword evidence="9" id="KW-1185">Reference proteome</keyword>
<dbReference type="GO" id="GO:0000976">
    <property type="term" value="F:transcription cis-regulatory region binding"/>
    <property type="evidence" value="ECO:0007669"/>
    <property type="project" value="TreeGrafter"/>
</dbReference>
<dbReference type="GO" id="GO:0003700">
    <property type="term" value="F:DNA-binding transcription factor activity"/>
    <property type="evidence" value="ECO:0007669"/>
    <property type="project" value="TreeGrafter"/>
</dbReference>
<dbReference type="InterPro" id="IPR046335">
    <property type="entry name" value="LacI/GalR-like_sensor"/>
</dbReference>
<feature type="domain" description="HTH lacI-type" evidence="6">
    <location>
        <begin position="26"/>
        <end position="82"/>
    </location>
</feature>
<proteinExistence type="predicted"/>
<evidence type="ECO:0000256" key="1">
    <source>
        <dbReference type="ARBA" id="ARBA00022491"/>
    </source>
</evidence>
<name>A0AAW8D956_9MICC</name>
<dbReference type="Pfam" id="PF13377">
    <property type="entry name" value="Peripla_BP_3"/>
    <property type="match status" value="1"/>
</dbReference>
<dbReference type="Proteomes" id="UP001230951">
    <property type="component" value="Unassembled WGS sequence"/>
</dbReference>